<feature type="transmembrane region" description="Helical" evidence="1">
    <location>
        <begin position="6"/>
        <end position="30"/>
    </location>
</feature>
<keyword evidence="1" id="KW-1133">Transmembrane helix</keyword>
<reference evidence="3" key="1">
    <citation type="submission" date="2011-12" db="EMBL/GenBank/DDBJ databases">
        <title>Complete genome sequence of Streptomyces cattleya strain DSM 46488.</title>
        <authorList>
            <person name="Ou H.-Y."/>
            <person name="Li P."/>
            <person name="Zhao C."/>
            <person name="O'Hagan D."/>
            <person name="Deng Z."/>
        </authorList>
    </citation>
    <scope>NUCLEOTIDE SEQUENCE [LARGE SCALE GENOMIC DNA]</scope>
    <source>
        <strain evidence="3">ATCC 35852 / DSM 46488 / JCM 4925 / NBRC 14057 / NRRL 8057</strain>
    </source>
</reference>
<accession>G8X2G8</accession>
<evidence type="ECO:0000313" key="2">
    <source>
        <dbReference type="EMBL" id="AEW95084.1"/>
    </source>
</evidence>
<keyword evidence="1" id="KW-0472">Membrane</keyword>
<accession>F8K3G4</accession>
<organism evidence="2 3">
    <name type="scientific">Streptantibioticus cattleyicolor (strain ATCC 35852 / DSM 46488 / JCM 4925 / NBRC 14057 / NRRL 8057)</name>
    <name type="common">Streptomyces cattleya</name>
    <dbReference type="NCBI Taxonomy" id="1003195"/>
    <lineage>
        <taxon>Bacteria</taxon>
        <taxon>Bacillati</taxon>
        <taxon>Actinomycetota</taxon>
        <taxon>Actinomycetes</taxon>
        <taxon>Kitasatosporales</taxon>
        <taxon>Streptomycetaceae</taxon>
        <taxon>Streptantibioticus</taxon>
    </lineage>
</organism>
<protein>
    <submittedName>
        <fullName evidence="2">Uncharacterized protein</fullName>
    </submittedName>
</protein>
<dbReference type="AlphaFoldDB" id="F8K3G4"/>
<dbReference type="KEGG" id="scy:SCATT_27130"/>
<dbReference type="HOGENOM" id="CLU_3240042_0_0_11"/>
<dbReference type="STRING" id="1003195.SCATT_27130"/>
<keyword evidence="3" id="KW-1185">Reference proteome</keyword>
<proteinExistence type="predicted"/>
<gene>
    <name evidence="2" type="ordered locus">SCATT_27130</name>
</gene>
<name>F8K3G4_STREN</name>
<dbReference type="KEGG" id="sct:SCAT_2727"/>
<dbReference type="RefSeq" id="WP_014143464.1">
    <property type="nucleotide sequence ID" value="NC_016111.1"/>
</dbReference>
<evidence type="ECO:0000256" key="1">
    <source>
        <dbReference type="SAM" id="Phobius"/>
    </source>
</evidence>
<keyword evidence="1" id="KW-0812">Transmembrane</keyword>
<evidence type="ECO:0000313" key="3">
    <source>
        <dbReference type="Proteomes" id="UP000007842"/>
    </source>
</evidence>
<dbReference type="PATRIC" id="fig|1003195.11.peg.4219"/>
<sequence>MAVFLFLVLVAVALGIIGIVAFVIASAVTGMRWSRRAGHRPAR</sequence>
<dbReference type="Proteomes" id="UP000007842">
    <property type="component" value="Chromosome"/>
</dbReference>
<dbReference type="EMBL" id="CP003219">
    <property type="protein sequence ID" value="AEW95084.1"/>
    <property type="molecule type" value="Genomic_DNA"/>
</dbReference>